<dbReference type="Gene3D" id="3.30.2310.20">
    <property type="entry name" value="RelE-like"/>
    <property type="match status" value="1"/>
</dbReference>
<dbReference type="RefSeq" id="WP_073592646.1">
    <property type="nucleotide sequence ID" value="NZ_MRCE01000005.1"/>
</dbReference>
<organism evidence="2 3">
    <name type="scientific">[Phormidium ambiguum] IAM M-71</name>
    <dbReference type="NCBI Taxonomy" id="454136"/>
    <lineage>
        <taxon>Bacteria</taxon>
        <taxon>Bacillati</taxon>
        <taxon>Cyanobacteriota</taxon>
        <taxon>Cyanophyceae</taxon>
        <taxon>Oscillatoriophycideae</taxon>
        <taxon>Aerosakkonematales</taxon>
        <taxon>Aerosakkonemataceae</taxon>
        <taxon>Floridanema</taxon>
    </lineage>
</organism>
<reference evidence="2 3" key="1">
    <citation type="submission" date="2016-11" db="EMBL/GenBank/DDBJ databases">
        <title>Draft Genome Sequences of Nine Cyanobacterial Strains from Diverse Habitats.</title>
        <authorList>
            <person name="Zhu T."/>
            <person name="Hou S."/>
            <person name="Lu X."/>
            <person name="Hess W.R."/>
        </authorList>
    </citation>
    <scope>NUCLEOTIDE SEQUENCE [LARGE SCALE GENOMIC DNA]</scope>
    <source>
        <strain evidence="2 3">IAM M-71</strain>
    </source>
</reference>
<dbReference type="OrthoDB" id="428094at2"/>
<comment type="caution">
    <text evidence="2">The sequence shown here is derived from an EMBL/GenBank/DDBJ whole genome shotgun (WGS) entry which is preliminary data.</text>
</comment>
<dbReference type="InterPro" id="IPR052747">
    <property type="entry name" value="TA_system_RelE_toxin"/>
</dbReference>
<dbReference type="AlphaFoldDB" id="A0A1U7IQ08"/>
<dbReference type="Pfam" id="PF05016">
    <property type="entry name" value="ParE_toxin"/>
    <property type="match status" value="1"/>
</dbReference>
<evidence type="ECO:0000256" key="1">
    <source>
        <dbReference type="ARBA" id="ARBA00022649"/>
    </source>
</evidence>
<name>A0A1U7IQ08_9CYAN</name>
<proteinExistence type="predicted"/>
<dbReference type="InterPro" id="IPR007712">
    <property type="entry name" value="RelE/ParE_toxin"/>
</dbReference>
<dbReference type="SUPFAM" id="SSF143011">
    <property type="entry name" value="RelE-like"/>
    <property type="match status" value="1"/>
</dbReference>
<dbReference type="EMBL" id="MRCE01000005">
    <property type="protein sequence ID" value="OKH39391.1"/>
    <property type="molecule type" value="Genomic_DNA"/>
</dbReference>
<dbReference type="Proteomes" id="UP000185860">
    <property type="component" value="Unassembled WGS sequence"/>
</dbReference>
<gene>
    <name evidence="2" type="ORF">NIES2119_06530</name>
</gene>
<protein>
    <submittedName>
        <fullName evidence="2">Plasmid stabilization protein</fullName>
    </submittedName>
</protein>
<dbReference type="STRING" id="454136.NIES2119_06530"/>
<dbReference type="PANTHER" id="PTHR38813:SF1">
    <property type="entry name" value="TOXIN RELE1-RELATED"/>
    <property type="match status" value="1"/>
</dbReference>
<accession>A0A1U7IQ08</accession>
<evidence type="ECO:0000313" key="3">
    <source>
        <dbReference type="Proteomes" id="UP000185860"/>
    </source>
</evidence>
<keyword evidence="1" id="KW-1277">Toxin-antitoxin system</keyword>
<evidence type="ECO:0000313" key="2">
    <source>
        <dbReference type="EMBL" id="OKH39391.1"/>
    </source>
</evidence>
<sequence length="83" mass="9669">MTDYILLKAAQRYLERMQPDDQIRIINALDTLISNPTVLDIKSLKGRPELRLRVGKYRVLFREDTENQLYVVTAIGSRGDVYK</sequence>
<dbReference type="InterPro" id="IPR035093">
    <property type="entry name" value="RelE/ParE_toxin_dom_sf"/>
</dbReference>
<dbReference type="PANTHER" id="PTHR38813">
    <property type="match status" value="1"/>
</dbReference>